<gene>
    <name evidence="1" type="ORF">BU26DRAFT_79010</name>
</gene>
<dbReference type="AlphaFoldDB" id="A0A6A6I4J2"/>
<reference evidence="1" key="1">
    <citation type="journal article" date="2020" name="Stud. Mycol.">
        <title>101 Dothideomycetes genomes: a test case for predicting lifestyles and emergence of pathogens.</title>
        <authorList>
            <person name="Haridas S."/>
            <person name="Albert R."/>
            <person name="Binder M."/>
            <person name="Bloem J."/>
            <person name="Labutti K."/>
            <person name="Salamov A."/>
            <person name="Andreopoulos B."/>
            <person name="Baker S."/>
            <person name="Barry K."/>
            <person name="Bills G."/>
            <person name="Bluhm B."/>
            <person name="Cannon C."/>
            <person name="Castanera R."/>
            <person name="Culley D."/>
            <person name="Daum C."/>
            <person name="Ezra D."/>
            <person name="Gonzalez J."/>
            <person name="Henrissat B."/>
            <person name="Kuo A."/>
            <person name="Liang C."/>
            <person name="Lipzen A."/>
            <person name="Lutzoni F."/>
            <person name="Magnuson J."/>
            <person name="Mondo S."/>
            <person name="Nolan M."/>
            <person name="Ohm R."/>
            <person name="Pangilinan J."/>
            <person name="Park H.-J."/>
            <person name="Ramirez L."/>
            <person name="Alfaro M."/>
            <person name="Sun H."/>
            <person name="Tritt A."/>
            <person name="Yoshinaga Y."/>
            <person name="Zwiers L.-H."/>
            <person name="Turgeon B."/>
            <person name="Goodwin S."/>
            <person name="Spatafora J."/>
            <person name="Crous P."/>
            <person name="Grigoriev I."/>
        </authorList>
    </citation>
    <scope>NUCLEOTIDE SEQUENCE</scope>
    <source>
        <strain evidence="1">CBS 122368</strain>
    </source>
</reference>
<accession>A0A6A6I4J2</accession>
<dbReference type="RefSeq" id="XP_033680231.1">
    <property type="nucleotide sequence ID" value="XM_033836343.1"/>
</dbReference>
<sequence>MSKVFKDFKKHIINEKLYKKFFNNQNPGQRIVPNNNKVENAQHQLRVDAGEVADGHKNIYLQVNSEAKNTALKKFRSKHGTHANIATAEIKVDTPENKQQQEVEEALEEMTKQYRSKIG</sequence>
<protein>
    <submittedName>
        <fullName evidence="1">Uncharacterized protein</fullName>
    </submittedName>
</protein>
<name>A0A6A6I4J2_9PLEO</name>
<dbReference type="Proteomes" id="UP000800094">
    <property type="component" value="Unassembled WGS sequence"/>
</dbReference>
<dbReference type="GeneID" id="54589673"/>
<evidence type="ECO:0000313" key="2">
    <source>
        <dbReference type="Proteomes" id="UP000800094"/>
    </source>
</evidence>
<evidence type="ECO:0000313" key="1">
    <source>
        <dbReference type="EMBL" id="KAF2245227.1"/>
    </source>
</evidence>
<dbReference type="EMBL" id="ML987201">
    <property type="protein sequence ID" value="KAF2245227.1"/>
    <property type="molecule type" value="Genomic_DNA"/>
</dbReference>
<keyword evidence="2" id="KW-1185">Reference proteome</keyword>
<dbReference type="OrthoDB" id="4387771at2759"/>
<organism evidence="1 2">
    <name type="scientific">Trematosphaeria pertusa</name>
    <dbReference type="NCBI Taxonomy" id="390896"/>
    <lineage>
        <taxon>Eukaryota</taxon>
        <taxon>Fungi</taxon>
        <taxon>Dikarya</taxon>
        <taxon>Ascomycota</taxon>
        <taxon>Pezizomycotina</taxon>
        <taxon>Dothideomycetes</taxon>
        <taxon>Pleosporomycetidae</taxon>
        <taxon>Pleosporales</taxon>
        <taxon>Massarineae</taxon>
        <taxon>Trematosphaeriaceae</taxon>
        <taxon>Trematosphaeria</taxon>
    </lineage>
</organism>
<proteinExistence type="predicted"/>